<dbReference type="PANTHER" id="PTHR11481">
    <property type="entry name" value="IMMUNOGLOBULIN FC RECEPTOR"/>
    <property type="match status" value="1"/>
</dbReference>
<feature type="signal peptide" evidence="5">
    <location>
        <begin position="1"/>
        <end position="25"/>
    </location>
</feature>
<keyword evidence="8" id="KW-1185">Reference proteome</keyword>
<dbReference type="InterPro" id="IPR007110">
    <property type="entry name" value="Ig-like_dom"/>
</dbReference>
<feature type="domain" description="Ig-like" evidence="6">
    <location>
        <begin position="118"/>
        <end position="196"/>
    </location>
</feature>
<dbReference type="InterPro" id="IPR050488">
    <property type="entry name" value="Ig_Fc_receptor"/>
</dbReference>
<dbReference type="Pfam" id="PF13895">
    <property type="entry name" value="Ig_2"/>
    <property type="match status" value="1"/>
</dbReference>
<dbReference type="Gene3D" id="2.60.40.10">
    <property type="entry name" value="Immunoglobulins"/>
    <property type="match status" value="2"/>
</dbReference>
<dbReference type="PROSITE" id="PS50835">
    <property type="entry name" value="IG_LIKE"/>
    <property type="match status" value="1"/>
</dbReference>
<feature type="chain" id="PRO_5017463145" evidence="5">
    <location>
        <begin position="26"/>
        <end position="328"/>
    </location>
</feature>
<dbReference type="RefSeq" id="XP_023202039.1">
    <property type="nucleotide sequence ID" value="XM_023346271.1"/>
</dbReference>
<dbReference type="SUPFAM" id="SSF48726">
    <property type="entry name" value="Immunoglobulin"/>
    <property type="match status" value="2"/>
</dbReference>
<evidence type="ECO:0000256" key="3">
    <source>
        <dbReference type="SAM" id="MobiDB-lite"/>
    </source>
</evidence>
<proteinExistence type="predicted"/>
<reference evidence="7" key="3">
    <citation type="submission" date="2025-08" db="UniProtKB">
        <authorList>
            <consortium name="Ensembl"/>
        </authorList>
    </citation>
    <scope>IDENTIFICATION</scope>
    <source>
        <strain evidence="7">JP 163 A</strain>
    </source>
</reference>
<evidence type="ECO:0000256" key="2">
    <source>
        <dbReference type="ARBA" id="ARBA00023157"/>
    </source>
</evidence>
<evidence type="ECO:0000259" key="6">
    <source>
        <dbReference type="PROSITE" id="PS50835"/>
    </source>
</evidence>
<feature type="transmembrane region" description="Helical" evidence="4">
    <location>
        <begin position="224"/>
        <end position="247"/>
    </location>
</feature>
<feature type="region of interest" description="Disordered" evidence="3">
    <location>
        <begin position="300"/>
        <end position="328"/>
    </location>
</feature>
<evidence type="ECO:0000256" key="1">
    <source>
        <dbReference type="ARBA" id="ARBA00022729"/>
    </source>
</evidence>
<feature type="compositionally biased region" description="Low complexity" evidence="3">
    <location>
        <begin position="206"/>
        <end position="221"/>
    </location>
</feature>
<reference evidence="8" key="1">
    <citation type="submission" date="2012-01" db="EMBL/GenBank/DDBJ databases">
        <authorList>
            <person name="Walter R."/>
            <person name="Schartl M."/>
            <person name="Warren W."/>
        </authorList>
    </citation>
    <scope>NUCLEOTIDE SEQUENCE [LARGE SCALE GENOMIC DNA]</scope>
    <source>
        <strain evidence="8">JP 163 A</strain>
    </source>
</reference>
<dbReference type="AlphaFoldDB" id="A0A3B5R7Q9"/>
<dbReference type="InterPro" id="IPR003599">
    <property type="entry name" value="Ig_sub"/>
</dbReference>
<dbReference type="PANTHER" id="PTHR11481:SF64">
    <property type="entry name" value="FC RECEPTOR-LIKE PROTEIN 4"/>
    <property type="match status" value="1"/>
</dbReference>
<dbReference type="InterPro" id="IPR036179">
    <property type="entry name" value="Ig-like_dom_sf"/>
</dbReference>
<organism evidence="7 8">
    <name type="scientific">Xiphophorus maculatus</name>
    <name type="common">Southern platyfish</name>
    <name type="synonym">Platypoecilus maculatus</name>
    <dbReference type="NCBI Taxonomy" id="8083"/>
    <lineage>
        <taxon>Eukaryota</taxon>
        <taxon>Metazoa</taxon>
        <taxon>Chordata</taxon>
        <taxon>Craniata</taxon>
        <taxon>Vertebrata</taxon>
        <taxon>Euteleostomi</taxon>
        <taxon>Actinopterygii</taxon>
        <taxon>Neopterygii</taxon>
        <taxon>Teleostei</taxon>
        <taxon>Neoteleostei</taxon>
        <taxon>Acanthomorphata</taxon>
        <taxon>Ovalentaria</taxon>
        <taxon>Atherinomorphae</taxon>
        <taxon>Cyprinodontiformes</taxon>
        <taxon>Poeciliidae</taxon>
        <taxon>Poeciliinae</taxon>
        <taxon>Xiphophorus</taxon>
    </lineage>
</organism>
<dbReference type="GO" id="GO:0007166">
    <property type="term" value="P:cell surface receptor signaling pathway"/>
    <property type="evidence" value="ECO:0007669"/>
    <property type="project" value="TreeGrafter"/>
</dbReference>
<protein>
    <submittedName>
        <fullName evidence="7">High affinity immunoglobulin gamma Fc receptor I-like</fullName>
    </submittedName>
</protein>
<dbReference type="Ensembl" id="ENSXMAT00000042102.1">
    <property type="protein sequence ID" value="ENSXMAP00000039577.1"/>
    <property type="gene ID" value="ENSXMAG00000028179.1"/>
</dbReference>
<dbReference type="GO" id="GO:0006955">
    <property type="term" value="P:immune response"/>
    <property type="evidence" value="ECO:0007669"/>
    <property type="project" value="TreeGrafter"/>
</dbReference>
<evidence type="ECO:0000256" key="5">
    <source>
        <dbReference type="SAM" id="SignalP"/>
    </source>
</evidence>
<reference evidence="8" key="2">
    <citation type="journal article" date="2013" name="Nat. Genet.">
        <title>The genome of the platyfish, Xiphophorus maculatus, provides insights into evolutionary adaptation and several complex traits.</title>
        <authorList>
            <person name="Schartl M."/>
            <person name="Walter R.B."/>
            <person name="Shen Y."/>
            <person name="Garcia T."/>
            <person name="Catchen J."/>
            <person name="Amores A."/>
            <person name="Braasch I."/>
            <person name="Chalopin D."/>
            <person name="Volff J.N."/>
            <person name="Lesch K.P."/>
            <person name="Bisazza A."/>
            <person name="Minx P."/>
            <person name="Hillier L."/>
            <person name="Wilson R.K."/>
            <person name="Fuerstenberg S."/>
            <person name="Boore J."/>
            <person name="Searle S."/>
            <person name="Postlethwait J.H."/>
            <person name="Warren W.C."/>
        </authorList>
    </citation>
    <scope>NUCLEOTIDE SEQUENCE [LARGE SCALE GENOMIC DNA]</scope>
    <source>
        <strain evidence="8">JP 163 A</strain>
    </source>
</reference>
<keyword evidence="4" id="KW-0472">Membrane</keyword>
<dbReference type="GO" id="GO:0004888">
    <property type="term" value="F:transmembrane signaling receptor activity"/>
    <property type="evidence" value="ECO:0007669"/>
    <property type="project" value="TreeGrafter"/>
</dbReference>
<reference evidence="7" key="4">
    <citation type="submission" date="2025-09" db="UniProtKB">
        <authorList>
            <consortium name="Ensembl"/>
        </authorList>
    </citation>
    <scope>IDENTIFICATION</scope>
    <source>
        <strain evidence="7">JP 163 A</strain>
    </source>
</reference>
<dbReference type="OMA" id="YHCSISG"/>
<keyword evidence="4" id="KW-0812">Transmembrane</keyword>
<keyword evidence="1 5" id="KW-0732">Signal</keyword>
<sequence length="328" mass="35294">MKEAAAQRLIFLISLLFWTSGQVLPVRLTVSPSRSQFFQYESVTLICEDENRSDGWTVRRNTSRDTRNRCGDDGFGSSAGSACSIRTLFEHDTGLYWCESMSGSSSSSSSIQLSVSGGSVILQSPVLPVMEGDDVTLSCRAKNPTHNLPAAFYKDGSFIGNETTGNKILNSVKKSDEGLYKCNVKGHGESPSSRISVKEKPPTTCPPSSSSSSSVTPGPGSSSILPIVGSVSGLVILVLLVVVVLLVRRLHNKPKGDEGGRGEDDITSRNIRISKGSKATAVYSAVKTGEVTYGEIIMNEKKKKPKARENQPDPNLLYSSVRSPRVDL</sequence>
<accession>A0A3B5R7Q9</accession>
<evidence type="ECO:0000313" key="8">
    <source>
        <dbReference type="Proteomes" id="UP000002852"/>
    </source>
</evidence>
<keyword evidence="2" id="KW-1015">Disulfide bond</keyword>
<keyword evidence="4" id="KW-1133">Transmembrane helix</keyword>
<feature type="region of interest" description="Disordered" evidence="3">
    <location>
        <begin position="185"/>
        <end position="221"/>
    </location>
</feature>
<evidence type="ECO:0000256" key="4">
    <source>
        <dbReference type="SAM" id="Phobius"/>
    </source>
</evidence>
<evidence type="ECO:0000313" key="7">
    <source>
        <dbReference type="Ensembl" id="ENSXMAP00000039577.1"/>
    </source>
</evidence>
<dbReference type="Proteomes" id="UP000002852">
    <property type="component" value="Unassembled WGS sequence"/>
</dbReference>
<dbReference type="InterPro" id="IPR013783">
    <property type="entry name" value="Ig-like_fold"/>
</dbReference>
<dbReference type="SMART" id="SM00409">
    <property type="entry name" value="IG"/>
    <property type="match status" value="2"/>
</dbReference>
<dbReference type="GO" id="GO:0009897">
    <property type="term" value="C:external side of plasma membrane"/>
    <property type="evidence" value="ECO:0007669"/>
    <property type="project" value="TreeGrafter"/>
</dbReference>
<dbReference type="GeneTree" id="ENSGT00940000163711"/>
<dbReference type="InParanoid" id="A0A3B5R7Q9"/>
<name>A0A3B5R7Q9_XIPMA</name>
<dbReference type="GeneID" id="111610962"/>